<feature type="repeat" description="WD" evidence="2">
    <location>
        <begin position="358"/>
        <end position="390"/>
    </location>
</feature>
<feature type="domain" description="EF-hand" evidence="4">
    <location>
        <begin position="87"/>
        <end position="122"/>
    </location>
</feature>
<evidence type="ECO:0000313" key="5">
    <source>
        <dbReference type="EMBL" id="CAD8061282.1"/>
    </source>
</evidence>
<dbReference type="InterPro" id="IPR002048">
    <property type="entry name" value="EF_hand_dom"/>
</dbReference>
<dbReference type="PANTHER" id="PTHR44324">
    <property type="entry name" value="WD40 REPEAT DOMAIN 95"/>
    <property type="match status" value="1"/>
</dbReference>
<feature type="repeat" description="WD" evidence="2">
    <location>
        <begin position="316"/>
        <end position="357"/>
    </location>
</feature>
<evidence type="ECO:0000256" key="1">
    <source>
        <dbReference type="ARBA" id="ARBA00022737"/>
    </source>
</evidence>
<keyword evidence="2" id="KW-0853">WD repeat</keyword>
<sequence>MTTQIKKLSKLDHTIPIYSPRSTYKQILHTDETLLADLTLNFDPFTINVLRTEFLMRQGSMEVTEFILVVKEHLLSWQLEISNRDIKLIRQLVNLFEEIDLNGNGKLEWEEFTNYIIEKATVLNNIKSKQDEIKLYTKSNMKPFKKFTQIITRVIYIKEIDKIAFFEEGSDEIQFMTPDGGFGLKPLKIVPISDKVVTTQAKKDKDKQNFIIVKKEDTIEKKTKILTMLYIDDPKYQVLLASTHDGYVRGWRYQSSGFVLANQPDNDEEMIEHHFNNDIYSMTWDGINEILYCGQKEGQINIWNLKTDTETQLQSEAGHTDVVMDMIAMPKLQFMASASLDKNLILWNTLSNKRERTYKEHTKGIVSLAFNESLILLFSAGFDHNLCVWNPYIESLIFKIQGHSSPVIGVVVIEGTSQIVSLDQEGSVKVWDTKKFNCVQQFSVETQDEKHKFNPSSLCYIPKPLKLIFGGRSIYSYEYDKNYNPNSVDDYVAVCCKFIENQMAFFTPAGTKIKIWNALTGDVKKIYSDITTTEITAFKLDNLDKRFIIGDSSGTVALFNVINGAKIKNLPKHSGEVVAIVHASDIGAFFTGSMDNNVFMTLDNEFGESELLRTFIIQDGQLTFLSYDPAMKHLLAGTNSGQIRFYETDTNKLHGVANEFKQGEEITSINLIKGIPFLIVTNSQGKISIMSMPPVLHRFVKIYTFTNLDPEISSQLLGISNAVFSQEKKVLFLSDDKGFIKCFEVDWLVDFLINIVNEKDKEDAAIKKIKGLKTGSSQNARQMLALPKIPQREVKMKWITRAHYEVIKSLEYVEKENFLITTAFDKKVKLWDAETGKFIDSFQQNYDRKEPRPIALRRGGTEEIYNTDLNERIDLEFSQQIPQQEQDEQIGQITQNQILEEKKFNHLELPKTPQEEFNPFFYIEKIDQSKLLTLKSNPEWKLEIGFKEYYEKYEQKIKTLFDQVKIKEKEVHEKQVKQGIHNRHYKQQNVQSEEDKQYDLNNKLALKDDEANNNYFNQQQPSHQYNQKLKTEYLLQKHKIQQKDQHQISQRGNHQINFDNITNQSQIVKEFNQQQQDLQENLKHGLKTRNLTPQNKSFQVPQLTKSSSQKKLKKVDPQIFEKLHKQNLKGKLNFNSDPKVFLSEVIYYLYQRLNVMLHLSLSLYQRYMIQQMNVHQNLEKFNANQKLNYLDYNDNISNNIIQSFYFKNKIDFVNHNIFLILKYGFKKFNPILIQSSLIIINSMIFKIKQSLYLSDHEK</sequence>
<proteinExistence type="predicted"/>
<dbReference type="EMBL" id="CAJJDN010000015">
    <property type="protein sequence ID" value="CAD8061282.1"/>
    <property type="molecule type" value="Genomic_DNA"/>
</dbReference>
<dbReference type="PROSITE" id="PS50294">
    <property type="entry name" value="WD_REPEATS_REGION"/>
    <property type="match status" value="3"/>
</dbReference>
<protein>
    <recommendedName>
        <fullName evidence="4">EF-hand domain-containing protein</fullName>
    </recommendedName>
</protein>
<dbReference type="SMART" id="SM00320">
    <property type="entry name" value="WD40"/>
    <property type="match status" value="8"/>
</dbReference>
<evidence type="ECO:0000256" key="2">
    <source>
        <dbReference type="PROSITE-ProRule" id="PRU00221"/>
    </source>
</evidence>
<feature type="repeat" description="WD" evidence="2">
    <location>
        <begin position="800"/>
        <end position="841"/>
    </location>
</feature>
<organism evidence="5 6">
    <name type="scientific">Paramecium sonneborni</name>
    <dbReference type="NCBI Taxonomy" id="65129"/>
    <lineage>
        <taxon>Eukaryota</taxon>
        <taxon>Sar</taxon>
        <taxon>Alveolata</taxon>
        <taxon>Ciliophora</taxon>
        <taxon>Intramacronucleata</taxon>
        <taxon>Oligohymenophorea</taxon>
        <taxon>Peniculida</taxon>
        <taxon>Parameciidae</taxon>
        <taxon>Paramecium</taxon>
    </lineage>
</organism>
<keyword evidence="1" id="KW-0677">Repeat</keyword>
<comment type="caution">
    <text evidence="5">The sequence shown here is derived from an EMBL/GenBank/DDBJ whole genome shotgun (WGS) entry which is preliminary data.</text>
</comment>
<dbReference type="OrthoDB" id="445034at2759"/>
<dbReference type="PROSITE" id="PS50222">
    <property type="entry name" value="EF_HAND_2"/>
    <property type="match status" value="1"/>
</dbReference>
<keyword evidence="6" id="KW-1185">Reference proteome</keyword>
<dbReference type="Pfam" id="PF00400">
    <property type="entry name" value="WD40"/>
    <property type="match status" value="3"/>
</dbReference>
<name>A0A8S1L6S6_9CILI</name>
<dbReference type="CDD" id="cd00200">
    <property type="entry name" value="WD40"/>
    <property type="match status" value="1"/>
</dbReference>
<gene>
    <name evidence="5" type="ORF">PSON_ATCC_30995.1.T0150224</name>
</gene>
<dbReference type="InterPro" id="IPR018247">
    <property type="entry name" value="EF_Hand_1_Ca_BS"/>
</dbReference>
<accession>A0A8S1L6S6</accession>
<evidence type="ECO:0000313" key="6">
    <source>
        <dbReference type="Proteomes" id="UP000692954"/>
    </source>
</evidence>
<feature type="region of interest" description="Disordered" evidence="3">
    <location>
        <begin position="975"/>
        <end position="995"/>
    </location>
</feature>
<dbReference type="GO" id="GO:0005509">
    <property type="term" value="F:calcium ion binding"/>
    <property type="evidence" value="ECO:0007669"/>
    <property type="project" value="InterPro"/>
</dbReference>
<dbReference type="PROSITE" id="PS00678">
    <property type="entry name" value="WD_REPEATS_1"/>
    <property type="match status" value="1"/>
</dbReference>
<dbReference type="PROSITE" id="PS50082">
    <property type="entry name" value="WD_REPEATS_2"/>
    <property type="match status" value="4"/>
</dbReference>
<dbReference type="InterPro" id="IPR019775">
    <property type="entry name" value="WD40_repeat_CS"/>
</dbReference>
<dbReference type="InterPro" id="IPR051242">
    <property type="entry name" value="WD-EF-hand_domain"/>
</dbReference>
<dbReference type="AlphaFoldDB" id="A0A8S1L6S6"/>
<feature type="repeat" description="WD" evidence="2">
    <location>
        <begin position="400"/>
        <end position="441"/>
    </location>
</feature>
<dbReference type="Proteomes" id="UP000692954">
    <property type="component" value="Unassembled WGS sequence"/>
</dbReference>
<evidence type="ECO:0000259" key="4">
    <source>
        <dbReference type="PROSITE" id="PS50222"/>
    </source>
</evidence>
<dbReference type="PROSITE" id="PS00018">
    <property type="entry name" value="EF_HAND_1"/>
    <property type="match status" value="1"/>
</dbReference>
<dbReference type="InterPro" id="IPR001680">
    <property type="entry name" value="WD40_rpt"/>
</dbReference>
<dbReference type="PANTHER" id="PTHR44324:SF4">
    <property type="entry name" value="WD40 REPEAT DOMAIN 95"/>
    <property type="match status" value="1"/>
</dbReference>
<reference evidence="5" key="1">
    <citation type="submission" date="2021-01" db="EMBL/GenBank/DDBJ databases">
        <authorList>
            <consortium name="Genoscope - CEA"/>
            <person name="William W."/>
        </authorList>
    </citation>
    <scope>NUCLEOTIDE SEQUENCE</scope>
</reference>
<evidence type="ECO:0000256" key="3">
    <source>
        <dbReference type="SAM" id="MobiDB-lite"/>
    </source>
</evidence>